<keyword evidence="1" id="KW-0812">Transmembrane</keyword>
<reference evidence="3" key="2">
    <citation type="submission" date="2015-07" db="EMBL/GenBank/DDBJ databases">
        <title>Contrasting host-pathogen interactions and genome evolution in two generalist and specialist microsporidian pathogens of mosquitoes.</title>
        <authorList>
            <consortium name="The Broad Institute Genomics Platform"/>
            <consortium name="The Broad Institute Genome Sequencing Center for Infectious Disease"/>
            <person name="Cuomo C.A."/>
            <person name="Sanscrainte N.D."/>
            <person name="Goldberg J.M."/>
            <person name="Heiman D."/>
            <person name="Young S."/>
            <person name="Zeng Q."/>
            <person name="Becnel J.J."/>
            <person name="Birren B.W."/>
        </authorList>
    </citation>
    <scope>NUCLEOTIDE SEQUENCE [LARGE SCALE GENOMIC DNA]</scope>
    <source>
        <strain evidence="3">USNM 41457</strain>
    </source>
</reference>
<protein>
    <submittedName>
        <fullName evidence="2">Uncharacterized protein</fullName>
    </submittedName>
</protein>
<dbReference type="HOGENOM" id="CLU_2277439_0_0_1"/>
<proteinExistence type="predicted"/>
<evidence type="ECO:0000256" key="1">
    <source>
        <dbReference type="SAM" id="Phobius"/>
    </source>
</evidence>
<dbReference type="InParanoid" id="J9DIR4"/>
<dbReference type="Proteomes" id="UP000003163">
    <property type="component" value="Unassembled WGS sequence"/>
</dbReference>
<accession>J9DIR4</accession>
<keyword evidence="1" id="KW-0472">Membrane</keyword>
<organism evidence="2 3">
    <name type="scientific">Edhazardia aedis (strain USNM 41457)</name>
    <name type="common">Microsporidian parasite</name>
    <dbReference type="NCBI Taxonomy" id="1003232"/>
    <lineage>
        <taxon>Eukaryota</taxon>
        <taxon>Fungi</taxon>
        <taxon>Fungi incertae sedis</taxon>
        <taxon>Microsporidia</taxon>
        <taxon>Edhazardia</taxon>
    </lineage>
</organism>
<keyword evidence="1" id="KW-1133">Transmembrane helix</keyword>
<dbReference type="AlphaFoldDB" id="J9DIR4"/>
<keyword evidence="3" id="KW-1185">Reference proteome</keyword>
<sequence>MPEKMKKLEKRDRSNRNLTNHIMNIKKKIRIKFFKKIKIGSVDHSMIHSVVKRGMDKRSLKINGLRILGLPYCKEDWLEFDFFCFLYSSYVFVCLFVHTTKF</sequence>
<evidence type="ECO:0000313" key="3">
    <source>
        <dbReference type="Proteomes" id="UP000003163"/>
    </source>
</evidence>
<feature type="transmembrane region" description="Helical" evidence="1">
    <location>
        <begin position="80"/>
        <end position="99"/>
    </location>
</feature>
<name>J9DIR4_EDHAE</name>
<comment type="caution">
    <text evidence="2">The sequence shown here is derived from an EMBL/GenBank/DDBJ whole genome shotgun (WGS) entry which is preliminary data.</text>
</comment>
<reference evidence="2 3" key="1">
    <citation type="submission" date="2011-08" db="EMBL/GenBank/DDBJ databases">
        <authorList>
            <person name="Liu Z.J."/>
            <person name="Shi F.L."/>
            <person name="Lu J.Q."/>
            <person name="Li M."/>
            <person name="Wang Z.L."/>
        </authorList>
    </citation>
    <scope>NUCLEOTIDE SEQUENCE [LARGE SCALE GENOMIC DNA]</scope>
    <source>
        <strain evidence="2 3">USNM 41457</strain>
    </source>
</reference>
<evidence type="ECO:0000313" key="2">
    <source>
        <dbReference type="EMBL" id="EJW02500.1"/>
    </source>
</evidence>
<dbReference type="VEuPathDB" id="MicrosporidiaDB:EDEG_03086"/>
<gene>
    <name evidence="2" type="ORF">EDEG_03086</name>
</gene>
<dbReference type="EMBL" id="AFBI03000068">
    <property type="protein sequence ID" value="EJW02500.1"/>
    <property type="molecule type" value="Genomic_DNA"/>
</dbReference>